<reference evidence="2 3" key="1">
    <citation type="submission" date="2017-12" db="EMBL/GenBank/DDBJ databases">
        <title>Phylogenetic diversity of female urinary microbiome.</title>
        <authorList>
            <person name="Thomas-White K."/>
            <person name="Wolfe A.J."/>
        </authorList>
    </citation>
    <scope>NUCLEOTIDE SEQUENCE [LARGE SCALE GENOMIC DNA]</scope>
    <source>
        <strain evidence="2 3">UMB0777</strain>
    </source>
</reference>
<keyword evidence="1" id="KW-0812">Transmembrane</keyword>
<accession>A0A2I1R5I1</accession>
<dbReference type="PROSITE" id="PS51257">
    <property type="entry name" value="PROKAR_LIPOPROTEIN"/>
    <property type="match status" value="1"/>
</dbReference>
<dbReference type="EMBL" id="PKJC01000014">
    <property type="protein sequence ID" value="PKZ64382.1"/>
    <property type="molecule type" value="Genomic_DNA"/>
</dbReference>
<dbReference type="InterPro" id="IPR021215">
    <property type="entry name" value="DUF2752"/>
</dbReference>
<evidence type="ECO:0000256" key="1">
    <source>
        <dbReference type="SAM" id="Phobius"/>
    </source>
</evidence>
<proteinExistence type="predicted"/>
<dbReference type="Proteomes" id="UP000234662">
    <property type="component" value="Unassembled WGS sequence"/>
</dbReference>
<organism evidence="2 3">
    <name type="scientific">Gordonia terrae</name>
    <dbReference type="NCBI Taxonomy" id="2055"/>
    <lineage>
        <taxon>Bacteria</taxon>
        <taxon>Bacillati</taxon>
        <taxon>Actinomycetota</taxon>
        <taxon>Actinomycetes</taxon>
        <taxon>Mycobacteriales</taxon>
        <taxon>Gordoniaceae</taxon>
        <taxon>Gordonia</taxon>
    </lineage>
</organism>
<dbReference type="RefSeq" id="WP_101821148.1">
    <property type="nucleotide sequence ID" value="NZ_PKJC01000014.1"/>
</dbReference>
<keyword evidence="1" id="KW-1133">Transmembrane helix</keyword>
<feature type="transmembrane region" description="Helical" evidence="1">
    <location>
        <begin position="116"/>
        <end position="136"/>
    </location>
</feature>
<evidence type="ECO:0000313" key="3">
    <source>
        <dbReference type="Proteomes" id="UP000234662"/>
    </source>
</evidence>
<comment type="caution">
    <text evidence="2">The sequence shown here is derived from an EMBL/GenBank/DDBJ whole genome shotgun (WGS) entry which is preliminary data.</text>
</comment>
<protein>
    <recommendedName>
        <fullName evidence="4">DUF2752 domain-containing protein</fullName>
    </recommendedName>
</protein>
<gene>
    <name evidence="2" type="ORF">CYJ73_17450</name>
</gene>
<dbReference type="Pfam" id="PF10825">
    <property type="entry name" value="DUF2752"/>
    <property type="match status" value="1"/>
</dbReference>
<dbReference type="STRING" id="2055.BCM27_17940"/>
<evidence type="ECO:0000313" key="2">
    <source>
        <dbReference type="EMBL" id="PKZ64382.1"/>
    </source>
</evidence>
<keyword evidence="1" id="KW-0472">Membrane</keyword>
<name>A0A2I1R5I1_9ACTN</name>
<evidence type="ECO:0008006" key="4">
    <source>
        <dbReference type="Google" id="ProtNLM"/>
    </source>
</evidence>
<dbReference type="AlphaFoldDB" id="A0A2I1R5I1"/>
<feature type="transmembrane region" description="Helical" evidence="1">
    <location>
        <begin position="83"/>
        <end position="104"/>
    </location>
</feature>
<sequence>MTLDHRREQGLSANQVVGATTVAVAGAAALGAACVFTPGGVADGPQLCPFAVMTGLPCPGCGLTRSWVALMHGDVGSAFTFNVFGPVFLVLTAVTVVTATLTLVRRRGAPLSTWRDLVLGPVGAVLLGVWLTYGVVRILDAVFGWGVFAIVV</sequence>